<name>A0A1D3JTQ7_PSEVE</name>
<reference evidence="2" key="1">
    <citation type="submission" date="2016-07" db="EMBL/GenBank/DDBJ databases">
        <authorList>
            <person name="Florea S."/>
            <person name="Webb J.S."/>
            <person name="Jaromczyk J."/>
            <person name="Schardl C.L."/>
        </authorList>
    </citation>
    <scope>NUCLEOTIDE SEQUENCE [LARGE SCALE GENOMIC DNA]</scope>
    <source>
        <strain evidence="2">1YdBTEX2</strain>
    </source>
</reference>
<evidence type="ECO:0000313" key="2">
    <source>
        <dbReference type="Proteomes" id="UP000245431"/>
    </source>
</evidence>
<dbReference type="Gene3D" id="2.60.40.1080">
    <property type="match status" value="1"/>
</dbReference>
<dbReference type="AlphaFoldDB" id="A0A1D3JTQ7"/>
<dbReference type="RefSeq" id="WP_017844897.1">
    <property type="nucleotide sequence ID" value="NZ_AOUH01000005.1"/>
</dbReference>
<organism evidence="1 2">
    <name type="scientific">Pseudomonas veronii 1YdBTEX2</name>
    <dbReference type="NCBI Taxonomy" id="1295141"/>
    <lineage>
        <taxon>Bacteria</taxon>
        <taxon>Pseudomonadati</taxon>
        <taxon>Pseudomonadota</taxon>
        <taxon>Gammaproteobacteria</taxon>
        <taxon>Pseudomonadales</taxon>
        <taxon>Pseudomonadaceae</taxon>
        <taxon>Pseudomonas</taxon>
    </lineage>
</organism>
<dbReference type="InterPro" id="IPR008964">
    <property type="entry name" value="Invasin/intimin_cell_adhesion"/>
</dbReference>
<gene>
    <name evidence="1" type="ORF">PVE_R1G1518</name>
</gene>
<dbReference type="EMBL" id="LT599583">
    <property type="protein sequence ID" value="SBW79405.1"/>
    <property type="molecule type" value="Genomic_DNA"/>
</dbReference>
<dbReference type="SUPFAM" id="SSF49373">
    <property type="entry name" value="Invasin/intimin cell-adhesion fragments"/>
    <property type="match status" value="1"/>
</dbReference>
<sequence>MTYDQAPDPIDNQSIFPEALDISSSDTLGVLHPNDLRRKGFTSPPPTDVALNSRTFINTPFSDLPLYFPTLWEPVAGADGGFNDAALKVNPSGVICILLPYLEQAENDFIWLELNGVQVAFHTVSADEADLGTQIVLFIESTRFIDQANNKVQAFVEQLSGTIDKSKLFTIYVDREHPVGPDPIVSTPNVNENMAAVKFADPQIEAFGVITKENAIAGVEILIEDYPLNPAVPTKHHRKEGDVIFVSIGGLLIKHTVTNFEASGNLPISVWAYFGTWEALPDSEYIVEWYVLDKVGNHSPGFSPRRLIEVQLGSGSEPILPAVFVTESDYDEEHDQDFIDIRDLDGDANIELPIRNNGYAVSDTVRLTIKGLSASSVPVEITIDHRVTSITPIRVNIPLPADFLLPLPGGHIFITYKRIRPGVADRPSRGSLYAIYGDPVGTRLPPPQVLDLDSDGSLPDHTNPVRILVPKFLGQHENDRVDLIVVGRSANNVPSYAEFTEMAGIGDVVFLLESAFFNALSGGYFTAHYLINGGVTRPASEQVTVPVGDARATLPPPRTLQALPPGFVFDPGTNLANLNVRIDPHPFIVEGVEIRVIATGTRPGGSITTDWFNVDINWEDAVIPFTIPRTIVLANLNSTMTLSYEVRPKTPGAISRFSQELVIYIGIKLELSEPPVVVQATAITPTLSRLNPLHVLPPVEVEFRVKYFPMLDSDDVKLRVVGKSGLGTPDIPSKPGIAEPGEDYIRFEHFSDFVAAYLGDSCEVYFEVTRSGNTTGSVPLTLEVEPLPAQALDLLSVPEATAGVIDIRNAATVRTAAWPFYAVGQSSWIYLEGVKAGNQPHLLTLRDASKALNQQEFDQRFVQEPVPSAYLSQLLANSKLHVKGSVSVDGTNGEASALNLEDVSYTVRTTPALAMDTSPRFLNLNGYLLVNFFGGFNEIFYFGSARTATGGVPPYTYSSNNPGAISVNAGGRVHITAAGTATITVRDSAQPAQTASYNVTVNGSFRRCRFVGTGQWHSMVSAAAAWGGVLPNFSIAVELSGQYSGRWPSMGNIWTTEQAPGQPQPGLAYCFVNIYGNRGWPPNDMQWGSTTNSFDGLAIY</sequence>
<accession>A0A1D3JTQ7</accession>
<evidence type="ECO:0008006" key="3">
    <source>
        <dbReference type="Google" id="ProtNLM"/>
    </source>
</evidence>
<evidence type="ECO:0000313" key="1">
    <source>
        <dbReference type="EMBL" id="SBW79405.1"/>
    </source>
</evidence>
<dbReference type="Proteomes" id="UP000245431">
    <property type="component" value="Chromosome PVE_r1"/>
</dbReference>
<protein>
    <recommendedName>
        <fullName evidence="3">BIG2 domain-containing protein</fullName>
    </recommendedName>
</protein>
<proteinExistence type="predicted"/>